<evidence type="ECO:0000313" key="1">
    <source>
        <dbReference type="EMBL" id="OMJ76288.1"/>
    </source>
</evidence>
<proteinExistence type="predicted"/>
<gene>
    <name evidence="1" type="ORF">SteCoe_24384</name>
</gene>
<keyword evidence="2" id="KW-1185">Reference proteome</keyword>
<comment type="caution">
    <text evidence="1">The sequence shown here is derived from an EMBL/GenBank/DDBJ whole genome shotgun (WGS) entry which is preliminary data.</text>
</comment>
<evidence type="ECO:0008006" key="3">
    <source>
        <dbReference type="Google" id="ProtNLM"/>
    </source>
</evidence>
<dbReference type="EMBL" id="MPUH01000640">
    <property type="protein sequence ID" value="OMJ76288.1"/>
    <property type="molecule type" value="Genomic_DNA"/>
</dbReference>
<organism evidence="1 2">
    <name type="scientific">Stentor coeruleus</name>
    <dbReference type="NCBI Taxonomy" id="5963"/>
    <lineage>
        <taxon>Eukaryota</taxon>
        <taxon>Sar</taxon>
        <taxon>Alveolata</taxon>
        <taxon>Ciliophora</taxon>
        <taxon>Postciliodesmatophora</taxon>
        <taxon>Heterotrichea</taxon>
        <taxon>Heterotrichida</taxon>
        <taxon>Stentoridae</taxon>
        <taxon>Stentor</taxon>
    </lineage>
</organism>
<dbReference type="PANTHER" id="PTHR34035:SF1">
    <property type="entry name" value="TESTIS-EXPRESSED PROTEIN 47"/>
    <property type="match status" value="1"/>
</dbReference>
<dbReference type="InterPro" id="IPR055308">
    <property type="entry name" value="TEX47-like"/>
</dbReference>
<dbReference type="AlphaFoldDB" id="A0A1R2BHQ5"/>
<reference evidence="1 2" key="1">
    <citation type="submission" date="2016-11" db="EMBL/GenBank/DDBJ databases">
        <title>The macronuclear genome of Stentor coeruleus: a giant cell with tiny introns.</title>
        <authorList>
            <person name="Slabodnick M."/>
            <person name="Ruby J.G."/>
            <person name="Reiff S.B."/>
            <person name="Swart E.C."/>
            <person name="Gosai S."/>
            <person name="Prabakaran S."/>
            <person name="Witkowska E."/>
            <person name="Larue G.E."/>
            <person name="Fisher S."/>
            <person name="Freeman R.M."/>
            <person name="Gunawardena J."/>
            <person name="Chu W."/>
            <person name="Stover N.A."/>
            <person name="Gregory B.D."/>
            <person name="Nowacki M."/>
            <person name="Derisi J."/>
            <person name="Roy S.W."/>
            <person name="Marshall W.F."/>
            <person name="Sood P."/>
        </authorList>
    </citation>
    <scope>NUCLEOTIDE SEQUENCE [LARGE SCALE GENOMIC DNA]</scope>
    <source>
        <strain evidence="1">WM001</strain>
    </source>
</reference>
<name>A0A1R2BHQ5_9CILI</name>
<sequence length="231" mass="26607">MATAEEIQEEAHRRSMYEVSKEIRESKTSVSRLMYIGKINKDDPQHKFDINEDINRFKTKNGVEFTGLLISTGSYIIHLVEGSTETLFALVKWNEKLMKQDPAPFTALTFPVFTEENPVSLFKYWTSALTNPQSSGEDDPENFLPEEISWGLYSNMLEIGTKHGQLSTMEITDKIKQSSNSKRLLFKQEVLSLLLTDKFPNLQDFIEIYIAPIDIVFENELVWPCPPELNF</sequence>
<dbReference type="PANTHER" id="PTHR34035">
    <property type="entry name" value="TESTIS-EXPRESSED PROTEIN 47"/>
    <property type="match status" value="1"/>
</dbReference>
<accession>A0A1R2BHQ5</accession>
<protein>
    <recommendedName>
        <fullName evidence="3">BLUF domain-containing protein</fullName>
    </recommendedName>
</protein>
<dbReference type="OrthoDB" id="548795at2759"/>
<evidence type="ECO:0000313" key="2">
    <source>
        <dbReference type="Proteomes" id="UP000187209"/>
    </source>
</evidence>
<dbReference type="Proteomes" id="UP000187209">
    <property type="component" value="Unassembled WGS sequence"/>
</dbReference>
<dbReference type="Pfam" id="PF24787">
    <property type="entry name" value="TEX47"/>
    <property type="match status" value="1"/>
</dbReference>